<keyword evidence="6" id="KW-0256">Endoplasmic reticulum</keyword>
<feature type="region of interest" description="Disordered" evidence="13">
    <location>
        <begin position="602"/>
        <end position="641"/>
    </location>
</feature>
<dbReference type="OrthoDB" id="10053431at2759"/>
<keyword evidence="10 14" id="KW-0472">Membrane</keyword>
<evidence type="ECO:0000256" key="11">
    <source>
        <dbReference type="RuleBase" id="RU003844"/>
    </source>
</evidence>
<keyword evidence="5 14" id="KW-0812">Transmembrane</keyword>
<dbReference type="GO" id="GO:0016020">
    <property type="term" value="C:membrane"/>
    <property type="evidence" value="ECO:0000318"/>
    <property type="project" value="GO_Central"/>
</dbReference>
<dbReference type="FunFam" id="1.10.287.2720:FF:000002">
    <property type="entry name" value="Oxysterol-binding protein"/>
    <property type="match status" value="1"/>
</dbReference>
<dbReference type="Gene3D" id="1.10.287.2720">
    <property type="match status" value="1"/>
</dbReference>
<dbReference type="KEGG" id="tad:TRIADDRAFT_32809"/>
<name>B3SBK6_TRIAD</name>
<gene>
    <name evidence="16" type="ORF">TRIADDRAFT_32809</name>
</gene>
<organism evidence="16 17">
    <name type="scientific">Trichoplax adhaerens</name>
    <name type="common">Trichoplax reptans</name>
    <dbReference type="NCBI Taxonomy" id="10228"/>
    <lineage>
        <taxon>Eukaryota</taxon>
        <taxon>Metazoa</taxon>
        <taxon>Placozoa</taxon>
        <taxon>Uniplacotomia</taxon>
        <taxon>Trichoplacea</taxon>
        <taxon>Trichoplacidae</taxon>
        <taxon>Trichoplax</taxon>
    </lineage>
</organism>
<dbReference type="GeneID" id="6758830"/>
<dbReference type="EMBL" id="DS985265">
    <property type="protein sequence ID" value="EDV19875.1"/>
    <property type="molecule type" value="Genomic_DNA"/>
</dbReference>
<dbReference type="SUPFAM" id="SSF144000">
    <property type="entry name" value="Oxysterol-binding protein-like"/>
    <property type="match status" value="1"/>
</dbReference>
<dbReference type="Gene3D" id="3.30.70.3490">
    <property type="match status" value="1"/>
</dbReference>
<feature type="compositionally biased region" description="Polar residues" evidence="13">
    <location>
        <begin position="620"/>
        <end position="632"/>
    </location>
</feature>
<dbReference type="FunFam" id="2.40.160.120:FF:000020">
    <property type="entry name" value="Oxysterol-binding protein"/>
    <property type="match status" value="1"/>
</dbReference>
<dbReference type="Pfam" id="PF00169">
    <property type="entry name" value="PH"/>
    <property type="match status" value="1"/>
</dbReference>
<dbReference type="RefSeq" id="XP_002117617.1">
    <property type="nucleotide sequence ID" value="XM_002117581.1"/>
</dbReference>
<evidence type="ECO:0000256" key="1">
    <source>
        <dbReference type="ARBA" id="ARBA00004389"/>
    </source>
</evidence>
<feature type="transmembrane region" description="Helical" evidence="14">
    <location>
        <begin position="699"/>
        <end position="718"/>
    </location>
</feature>
<dbReference type="PROSITE" id="PS50003">
    <property type="entry name" value="PH_DOMAIN"/>
    <property type="match status" value="1"/>
</dbReference>
<evidence type="ECO:0000256" key="4">
    <source>
        <dbReference type="ARBA" id="ARBA00022553"/>
    </source>
</evidence>
<evidence type="ECO:0000256" key="14">
    <source>
        <dbReference type="SAM" id="Phobius"/>
    </source>
</evidence>
<dbReference type="eggNOG" id="KOG2210">
    <property type="taxonomic scope" value="Eukaryota"/>
</dbReference>
<comment type="subcellular location">
    <subcellularLocation>
        <location evidence="1">Endoplasmic reticulum membrane</location>
        <topology evidence="1">Single-pass membrane protein</topology>
    </subcellularLocation>
</comment>
<sequence length="719" mass="82962">AMKMNYKLIKKKVHEESYSSLTDPSAVITQSWLKIRGSLKTWAKYWCVLKPGVLLIYKHQKHEQWIGTVLLNTCDVIERPSKKEGFCFKVYHPLDESIWATRGPKGELSGSIAQPMPRDHLIIRAATEETGRCWMDYIEVSIKSRNPHPHVDVKDDAADTPTREDVNANEPKEDFAIKYLTANNRGKANNSCQIYKQMTNFIGVDGELVESMEDENKNLLWAILKQVRPGMDLSRVVLPTFILEPRSLLQKLADYYFHADILSRAAKEESPVVRIKEIVRWYLSGFYKKPKGLKKPYNPLLGEIYRCQWNHPETDSVTYYVSEQVSHHPPISAFFMANRKDGFCLNASILTRSKFYGNSTQAILDGSATLMLLDQGEEYIITLPYANCKGILVGTMTMELGGDISITCKKTGYTAEISFKLKSFWAKKDATNLISGKIKHGKEVLFTLDGHWDGEIYITDKVTDERSLFWNPTPEVKKSRLKVNVVEYESQDDNESEKLWSKVTEAINKSDQEAATIEKSKLEDRQRKDAKERKDCGTEWQPKLFSCVNEDENRYVYRYIDMRPWDPSNDLMQYEWNGEIKTQRRHRNPVVKNLVKRESSLTKNASRKVVRMNSHRKQVDSSSDESSITHTTGSEKREMSIRNNPGFREFKHLQDLVVSLHSQQDRWSQQMDGLQKSIERIDNHLSGMSNRQVLTPFRLVWILLSIFVGLTASLAAYYF</sequence>
<keyword evidence="9" id="KW-0446">Lipid-binding</keyword>
<dbReference type="GO" id="GO:0005829">
    <property type="term" value="C:cytosol"/>
    <property type="evidence" value="ECO:0000318"/>
    <property type="project" value="GO_Central"/>
</dbReference>
<dbReference type="Gene3D" id="2.40.160.120">
    <property type="match status" value="1"/>
</dbReference>
<dbReference type="Pfam" id="PF01237">
    <property type="entry name" value="Oxysterol_BP"/>
    <property type="match status" value="1"/>
</dbReference>
<reference evidence="16 17" key="1">
    <citation type="journal article" date="2008" name="Nature">
        <title>The Trichoplax genome and the nature of placozoans.</title>
        <authorList>
            <person name="Srivastava M."/>
            <person name="Begovic E."/>
            <person name="Chapman J."/>
            <person name="Putnam N.H."/>
            <person name="Hellsten U."/>
            <person name="Kawashima T."/>
            <person name="Kuo A."/>
            <person name="Mitros T."/>
            <person name="Salamov A."/>
            <person name="Carpenter M.L."/>
            <person name="Signorovitch A.Y."/>
            <person name="Moreno M.A."/>
            <person name="Kamm K."/>
            <person name="Grimwood J."/>
            <person name="Schmutz J."/>
            <person name="Shapiro H."/>
            <person name="Grigoriev I.V."/>
            <person name="Buss L.W."/>
            <person name="Schierwater B."/>
            <person name="Dellaporta S.L."/>
            <person name="Rokhsar D.S."/>
        </authorList>
    </citation>
    <scope>NUCLEOTIDE SEQUENCE [LARGE SCALE GENOMIC DNA]</scope>
    <source>
        <strain evidence="16 17">Grell-BS-1999</strain>
    </source>
</reference>
<feature type="non-terminal residue" evidence="16">
    <location>
        <position position="1"/>
    </location>
</feature>
<evidence type="ECO:0000256" key="2">
    <source>
        <dbReference type="ARBA" id="ARBA00008842"/>
    </source>
</evidence>
<dbReference type="PANTHER" id="PTHR10972">
    <property type="entry name" value="OXYSTEROL-BINDING PROTEIN-RELATED"/>
    <property type="match status" value="1"/>
</dbReference>
<proteinExistence type="inferred from homology"/>
<dbReference type="PANTHER" id="PTHR10972:SF102">
    <property type="entry name" value="OXYSTEROL-BINDING PROTEIN"/>
    <property type="match status" value="1"/>
</dbReference>
<dbReference type="PROSITE" id="PS01013">
    <property type="entry name" value="OSBP"/>
    <property type="match status" value="1"/>
</dbReference>
<evidence type="ECO:0000256" key="8">
    <source>
        <dbReference type="ARBA" id="ARBA00023055"/>
    </source>
</evidence>
<keyword evidence="4" id="KW-0597">Phosphoprotein</keyword>
<feature type="domain" description="PH" evidence="15">
    <location>
        <begin position="26"/>
        <end position="143"/>
    </location>
</feature>
<dbReference type="InterPro" id="IPR037239">
    <property type="entry name" value="OSBP_sf"/>
</dbReference>
<dbReference type="STRING" id="10228.B3SBK6"/>
<evidence type="ECO:0000256" key="6">
    <source>
        <dbReference type="ARBA" id="ARBA00022824"/>
    </source>
</evidence>
<dbReference type="FunCoup" id="B3SBK6">
    <property type="interactions" value="1911"/>
</dbReference>
<dbReference type="PhylomeDB" id="B3SBK6"/>
<dbReference type="InterPro" id="IPR001849">
    <property type="entry name" value="PH_domain"/>
</dbReference>
<evidence type="ECO:0000259" key="15">
    <source>
        <dbReference type="PROSITE" id="PS50003"/>
    </source>
</evidence>
<dbReference type="GO" id="GO:0006869">
    <property type="term" value="P:lipid transport"/>
    <property type="evidence" value="ECO:0007669"/>
    <property type="project" value="UniProtKB-KW"/>
</dbReference>
<evidence type="ECO:0000256" key="3">
    <source>
        <dbReference type="ARBA" id="ARBA00022448"/>
    </source>
</evidence>
<dbReference type="InterPro" id="IPR000648">
    <property type="entry name" value="Oxysterol-bd"/>
</dbReference>
<dbReference type="GO" id="GO:0005789">
    <property type="term" value="C:endoplasmic reticulum membrane"/>
    <property type="evidence" value="ECO:0007669"/>
    <property type="project" value="UniProtKB-SubCell"/>
</dbReference>
<protein>
    <recommendedName>
        <fullName evidence="12">Oxysterol-binding protein</fullName>
    </recommendedName>
</protein>
<evidence type="ECO:0000256" key="9">
    <source>
        <dbReference type="ARBA" id="ARBA00023121"/>
    </source>
</evidence>
<dbReference type="InParanoid" id="B3SBK6"/>
<evidence type="ECO:0000256" key="7">
    <source>
        <dbReference type="ARBA" id="ARBA00022989"/>
    </source>
</evidence>
<dbReference type="AlphaFoldDB" id="B3SBK6"/>
<keyword evidence="17" id="KW-1185">Reference proteome</keyword>
<comment type="similarity">
    <text evidence="2 11">Belongs to the OSBP family.</text>
</comment>
<dbReference type="SUPFAM" id="SSF50729">
    <property type="entry name" value="PH domain-like"/>
    <property type="match status" value="1"/>
</dbReference>
<feature type="compositionally biased region" description="Basic residues" evidence="13">
    <location>
        <begin position="605"/>
        <end position="616"/>
    </location>
</feature>
<dbReference type="Proteomes" id="UP000009022">
    <property type="component" value="Unassembled WGS sequence"/>
</dbReference>
<dbReference type="SMART" id="SM00233">
    <property type="entry name" value="PH"/>
    <property type="match status" value="1"/>
</dbReference>
<dbReference type="FunFam" id="2.30.29.30:FF:000030">
    <property type="entry name" value="Oxysterol-binding protein"/>
    <property type="match status" value="1"/>
</dbReference>
<evidence type="ECO:0000313" key="16">
    <source>
        <dbReference type="EMBL" id="EDV19875.1"/>
    </source>
</evidence>
<dbReference type="OMA" id="ESDRCWM"/>
<keyword evidence="8 12" id="KW-0445">Lipid transport</keyword>
<dbReference type="InterPro" id="IPR011993">
    <property type="entry name" value="PH-like_dom_sf"/>
</dbReference>
<evidence type="ECO:0000256" key="12">
    <source>
        <dbReference type="RuleBase" id="RU003845"/>
    </source>
</evidence>
<dbReference type="Gene3D" id="2.30.29.30">
    <property type="entry name" value="Pleckstrin-homology domain (PH domain)/Phosphotyrosine-binding domain (PTB)"/>
    <property type="match status" value="1"/>
</dbReference>
<dbReference type="CDD" id="cd13286">
    <property type="entry name" value="PH_OPR5_ORP8"/>
    <property type="match status" value="1"/>
</dbReference>
<evidence type="ECO:0000256" key="10">
    <source>
        <dbReference type="ARBA" id="ARBA00023136"/>
    </source>
</evidence>
<feature type="compositionally biased region" description="Basic and acidic residues" evidence="13">
    <location>
        <begin position="149"/>
        <end position="167"/>
    </location>
</feature>
<dbReference type="FunFam" id="3.30.70.3490:FF:000036">
    <property type="match status" value="1"/>
</dbReference>
<dbReference type="HOGENOM" id="CLU_012334_2_1_1"/>
<evidence type="ECO:0000313" key="17">
    <source>
        <dbReference type="Proteomes" id="UP000009022"/>
    </source>
</evidence>
<evidence type="ECO:0000256" key="5">
    <source>
        <dbReference type="ARBA" id="ARBA00022692"/>
    </source>
</evidence>
<dbReference type="InterPro" id="IPR018494">
    <property type="entry name" value="Oxysterol-bd_CS"/>
</dbReference>
<accession>B3SBK6</accession>
<dbReference type="GO" id="GO:0015485">
    <property type="term" value="F:cholesterol binding"/>
    <property type="evidence" value="ECO:0000318"/>
    <property type="project" value="GO_Central"/>
</dbReference>
<keyword evidence="3 12" id="KW-0813">Transport</keyword>
<feature type="region of interest" description="Disordered" evidence="13">
    <location>
        <begin position="148"/>
        <end position="167"/>
    </location>
</feature>
<dbReference type="CTD" id="6758830"/>
<keyword evidence="7 14" id="KW-1133">Transmembrane helix</keyword>
<evidence type="ECO:0000256" key="13">
    <source>
        <dbReference type="SAM" id="MobiDB-lite"/>
    </source>
</evidence>